<dbReference type="RefSeq" id="WP_014061005.1">
    <property type="nucleotide sequence ID" value="NC_015957.1"/>
</dbReference>
<evidence type="ECO:0000313" key="3">
    <source>
        <dbReference type="Proteomes" id="UP000008703"/>
    </source>
</evidence>
<organism evidence="2 3">
    <name type="scientific">Streptomyces violaceusniger (strain Tu 4113)</name>
    <dbReference type="NCBI Taxonomy" id="653045"/>
    <lineage>
        <taxon>Bacteria</taxon>
        <taxon>Bacillati</taxon>
        <taxon>Actinomycetota</taxon>
        <taxon>Actinomycetes</taxon>
        <taxon>Kitasatosporales</taxon>
        <taxon>Streptomycetaceae</taxon>
        <taxon>Streptomyces</taxon>
        <taxon>Streptomyces violaceusniger group</taxon>
    </lineage>
</organism>
<dbReference type="Proteomes" id="UP000008703">
    <property type="component" value="Chromosome"/>
</dbReference>
<feature type="region of interest" description="Disordered" evidence="1">
    <location>
        <begin position="96"/>
        <end position="204"/>
    </location>
</feature>
<feature type="compositionally biased region" description="Low complexity" evidence="1">
    <location>
        <begin position="124"/>
        <end position="137"/>
    </location>
</feature>
<keyword evidence="3" id="KW-1185">Reference proteome</keyword>
<feature type="compositionally biased region" description="Basic and acidic residues" evidence="1">
    <location>
        <begin position="138"/>
        <end position="147"/>
    </location>
</feature>
<protein>
    <submittedName>
        <fullName evidence="2">Uncharacterized protein</fullName>
    </submittedName>
</protein>
<dbReference type="KEGG" id="svl:Strvi_8218"/>
<gene>
    <name evidence="2" type="ORF">Strvi_8218</name>
</gene>
<dbReference type="EMBL" id="CP002994">
    <property type="protein sequence ID" value="AEM87540.1"/>
    <property type="molecule type" value="Genomic_DNA"/>
</dbReference>
<accession>G2NXD7</accession>
<dbReference type="AlphaFoldDB" id="G2NXD7"/>
<dbReference type="HOGENOM" id="CLU_1209274_0_0_11"/>
<name>G2NXD7_STRV4</name>
<evidence type="ECO:0000313" key="2">
    <source>
        <dbReference type="EMBL" id="AEM87540.1"/>
    </source>
</evidence>
<evidence type="ECO:0000256" key="1">
    <source>
        <dbReference type="SAM" id="MobiDB-lite"/>
    </source>
</evidence>
<sequence>MSLVGALLAAGIGAAQGATIRLERRAGVLWARMPAVGLWLWALLVVTRVGMMAVAHVVDAKVAASSATILLMLGVNRLGQALVLVPRVMSSGMAFAPERGGRTFPEQVSQRFTPPPLDEEAPGRPHGAAPAAPYADGHQGDRLDLIRSRRQQRRARGHDPPSPPRPVRLSRQLAAGRVTASPTGKRRRSTDGGATESVAPPSVGPWRARRRRCLCRFGPLPLVHVLDGP</sequence>
<reference evidence="2" key="1">
    <citation type="submission" date="2011-08" db="EMBL/GenBank/DDBJ databases">
        <title>Complete sequence of chromosome of Streptomyces violaceusniger Tu 4113.</title>
        <authorList>
            <consortium name="US DOE Joint Genome Institute"/>
            <person name="Lucas S."/>
            <person name="Han J."/>
            <person name="Lapidus A."/>
            <person name="Cheng J.-F."/>
            <person name="Goodwin L."/>
            <person name="Pitluck S."/>
            <person name="Peters L."/>
            <person name="Ivanova N."/>
            <person name="Daligault H."/>
            <person name="Detter J.C."/>
            <person name="Han C."/>
            <person name="Tapia R."/>
            <person name="Land M."/>
            <person name="Hauser L."/>
            <person name="Kyrpides N."/>
            <person name="Ivanova N."/>
            <person name="Pagani I."/>
            <person name="Hagen A."/>
            <person name="Katz L."/>
            <person name="Fiedler H.-P."/>
            <person name="Keasling J."/>
            <person name="Fortman J."/>
            <person name="Woyke T."/>
        </authorList>
    </citation>
    <scope>NUCLEOTIDE SEQUENCE [LARGE SCALE GENOMIC DNA]</scope>
    <source>
        <strain evidence="2">Tu 4113</strain>
    </source>
</reference>
<dbReference type="eggNOG" id="ENOG50345BI">
    <property type="taxonomic scope" value="Bacteria"/>
</dbReference>
<proteinExistence type="predicted"/>